<dbReference type="SUPFAM" id="SSF102891">
    <property type="entry name" value="Hypothetical protein Ta1206"/>
    <property type="match status" value="1"/>
</dbReference>
<organism evidence="1 2">
    <name type="scientific">Candidatus Entotheonella gemina</name>
    <dbReference type="NCBI Taxonomy" id="1429439"/>
    <lineage>
        <taxon>Bacteria</taxon>
        <taxon>Pseudomonadati</taxon>
        <taxon>Nitrospinota/Tectimicrobiota group</taxon>
        <taxon>Candidatus Tectimicrobiota</taxon>
        <taxon>Candidatus Entotheonellia</taxon>
        <taxon>Candidatus Entotheonellales</taxon>
        <taxon>Candidatus Entotheonellaceae</taxon>
        <taxon>Candidatus Entotheonella</taxon>
    </lineage>
</organism>
<feature type="non-terminal residue" evidence="1">
    <location>
        <position position="1"/>
    </location>
</feature>
<dbReference type="InterPro" id="IPR014931">
    <property type="entry name" value="DUF1805"/>
</dbReference>
<proteinExistence type="predicted"/>
<dbReference type="EMBL" id="AZHX01002006">
    <property type="protein sequence ID" value="ETW97838.1"/>
    <property type="molecule type" value="Genomic_DNA"/>
</dbReference>
<protein>
    <recommendedName>
        <fullName evidence="3">DUF1805 domain-containing protein</fullName>
    </recommendedName>
</protein>
<accession>W4LIC2</accession>
<gene>
    <name evidence="1" type="ORF">ETSY2_43800</name>
</gene>
<dbReference type="AlphaFoldDB" id="W4LIC2"/>
<comment type="caution">
    <text evidence="1">The sequence shown here is derived from an EMBL/GenBank/DDBJ whole genome shotgun (WGS) entry which is preliminary data.</text>
</comment>
<name>W4LIC2_9BACT</name>
<reference evidence="1 2" key="1">
    <citation type="journal article" date="2014" name="Nature">
        <title>An environmental bacterial taxon with a large and distinct metabolic repertoire.</title>
        <authorList>
            <person name="Wilson M.C."/>
            <person name="Mori T."/>
            <person name="Ruckert C."/>
            <person name="Uria A.R."/>
            <person name="Helf M.J."/>
            <person name="Takada K."/>
            <person name="Gernert C."/>
            <person name="Steffens U.A."/>
            <person name="Heycke N."/>
            <person name="Schmitt S."/>
            <person name="Rinke C."/>
            <person name="Helfrich E.J."/>
            <person name="Brachmann A.O."/>
            <person name="Gurgui C."/>
            <person name="Wakimoto T."/>
            <person name="Kracht M."/>
            <person name="Crusemann M."/>
            <person name="Hentschel U."/>
            <person name="Abe I."/>
            <person name="Matsunaga S."/>
            <person name="Kalinowski J."/>
            <person name="Takeyama H."/>
            <person name="Piel J."/>
        </authorList>
    </citation>
    <scope>NUCLEOTIDE SEQUENCE [LARGE SCALE GENOMIC DNA]</scope>
    <source>
        <strain evidence="2">TSY2</strain>
    </source>
</reference>
<dbReference type="HOGENOM" id="CLU_160472_1_0_7"/>
<dbReference type="InterPro" id="IPR036493">
    <property type="entry name" value="YunC_sf"/>
</dbReference>
<sequence>LECDHKEIAMDWKGFQRFYIDLKLPLMFIRGSQGILVCGYFDINTFDTTGEAAALVRGVNTFDDMLKAKVKCVSAAAAKLGVEEDMKGQEALELLR</sequence>
<dbReference type="Proteomes" id="UP000019140">
    <property type="component" value="Unassembled WGS sequence"/>
</dbReference>
<evidence type="ECO:0008006" key="3">
    <source>
        <dbReference type="Google" id="ProtNLM"/>
    </source>
</evidence>
<evidence type="ECO:0000313" key="2">
    <source>
        <dbReference type="Proteomes" id="UP000019140"/>
    </source>
</evidence>
<dbReference type="Pfam" id="PF08827">
    <property type="entry name" value="DUF1805"/>
    <property type="match status" value="1"/>
</dbReference>
<keyword evidence="2" id="KW-1185">Reference proteome</keyword>
<dbReference type="Gene3D" id="3.30.1980.10">
    <property type="entry name" value="Hypothetical protein YunC"/>
    <property type="match status" value="1"/>
</dbReference>
<evidence type="ECO:0000313" key="1">
    <source>
        <dbReference type="EMBL" id="ETW97838.1"/>
    </source>
</evidence>